<keyword evidence="1" id="KW-0408">Iron</keyword>
<reference evidence="4 5" key="1">
    <citation type="submission" date="2021-03" db="EMBL/GenBank/DDBJ databases">
        <title>Sequencing the genomes of 1000 actinobacteria strains.</title>
        <authorList>
            <person name="Klenk H.-P."/>
        </authorList>
    </citation>
    <scope>NUCLEOTIDE SEQUENCE [LARGE SCALE GENOMIC DNA]</scope>
    <source>
        <strain evidence="4 5">DSM 16005</strain>
    </source>
</reference>
<sequence length="425" mass="44408">MNGPALVLTPEEEAMLDGGRGPGTAMAMRIVVAVAGVLGADRLMPITGAHIDACLYHGQAGLDFAQKLADLGAKVAVPTTLNTSSLDLMHPGLVRLPPSEAVPARALMDAYRALGARATWTCAPYQSTERPAFGENIAWAESNAIVFANSVLGARTERYGDFLDICAAVTGRVPHAGLHMGEHRMPAIELDCSPLSSEMLGHEAVWAALGGVVGRLVGEKIPLLTGIDPAVVDEDKLKAFGATAASSGGVALFHIAGVTPEALAAGWDSGGDAPGKTVITPALVCAMRDELTTADPAAPLDAVALGTPHFSVKEFRQLAGLLEGGPSFRPGCTVWINTSREVLEQARGDGTAQAAEERGARIVVDTCTYITPILGPEERSVMTPSGKWAWYAPMNIGVDIIFGTMAECVDSAISGKVVRHDQQWT</sequence>
<keyword evidence="2" id="KW-0456">Lyase</keyword>
<dbReference type="Pfam" id="PF04412">
    <property type="entry name" value="AcnX"/>
    <property type="match status" value="1"/>
</dbReference>
<evidence type="ECO:0000259" key="3">
    <source>
        <dbReference type="Pfam" id="PF04412"/>
    </source>
</evidence>
<dbReference type="InterPro" id="IPR007506">
    <property type="entry name" value="PMDh-L-like_dom"/>
</dbReference>
<protein>
    <submittedName>
        <fullName evidence="4">Aconitase</fullName>
    </submittedName>
</protein>
<keyword evidence="5" id="KW-1185">Reference proteome</keyword>
<dbReference type="PANTHER" id="PTHR36577">
    <property type="entry name" value="DUF521 DOMAIN PROTEIN (AFU_ORTHOLOGUE AFUA_6G00490)"/>
    <property type="match status" value="1"/>
</dbReference>
<dbReference type="EMBL" id="JAGIOI010000001">
    <property type="protein sequence ID" value="MBP2412823.1"/>
    <property type="molecule type" value="Genomic_DNA"/>
</dbReference>
<gene>
    <name evidence="4" type="ORF">JOF48_001622</name>
</gene>
<evidence type="ECO:0000313" key="5">
    <source>
        <dbReference type="Proteomes" id="UP000711614"/>
    </source>
</evidence>
<dbReference type="RefSeq" id="WP_342591194.1">
    <property type="nucleotide sequence ID" value="NZ_JAGIOI010000001.1"/>
</dbReference>
<evidence type="ECO:0000256" key="1">
    <source>
        <dbReference type="ARBA" id="ARBA00023004"/>
    </source>
</evidence>
<proteinExistence type="predicted"/>
<evidence type="ECO:0000256" key="2">
    <source>
        <dbReference type="ARBA" id="ARBA00023239"/>
    </source>
</evidence>
<evidence type="ECO:0000313" key="4">
    <source>
        <dbReference type="EMBL" id="MBP2412823.1"/>
    </source>
</evidence>
<feature type="domain" description="Phosphomevalonate dehydratase large subunit-like" evidence="3">
    <location>
        <begin position="7"/>
        <end position="410"/>
    </location>
</feature>
<dbReference type="CDD" id="cd01355">
    <property type="entry name" value="AcnX"/>
    <property type="match status" value="1"/>
</dbReference>
<name>A0ABS4YVK0_9MICC</name>
<accession>A0ABS4YVK0</accession>
<dbReference type="Proteomes" id="UP000711614">
    <property type="component" value="Unassembled WGS sequence"/>
</dbReference>
<organism evidence="4 5">
    <name type="scientific">Arthrobacter stackebrandtii</name>
    <dbReference type="NCBI Taxonomy" id="272161"/>
    <lineage>
        <taxon>Bacteria</taxon>
        <taxon>Bacillati</taxon>
        <taxon>Actinomycetota</taxon>
        <taxon>Actinomycetes</taxon>
        <taxon>Micrococcales</taxon>
        <taxon>Micrococcaceae</taxon>
        <taxon>Arthrobacter</taxon>
    </lineage>
</organism>
<dbReference type="PANTHER" id="PTHR36577:SF3">
    <property type="entry name" value="DUF521 DOMAIN PROTEIN (AFU_ORTHOLOGUE AFUA_6G00490)"/>
    <property type="match status" value="1"/>
</dbReference>
<comment type="caution">
    <text evidence="4">The sequence shown here is derived from an EMBL/GenBank/DDBJ whole genome shotgun (WGS) entry which is preliminary data.</text>
</comment>